<evidence type="ECO:0000313" key="10">
    <source>
        <dbReference type="EnsemblPlants" id="AET3Gv20532100.1"/>
    </source>
</evidence>
<keyword evidence="2" id="KW-0479">Metal-binding</keyword>
<keyword evidence="11" id="KW-1185">Reference proteome</keyword>
<evidence type="ECO:0000313" key="11">
    <source>
        <dbReference type="Proteomes" id="UP000015105"/>
    </source>
</evidence>
<dbReference type="GO" id="GO:0004803">
    <property type="term" value="F:transposase activity"/>
    <property type="evidence" value="ECO:0007669"/>
    <property type="project" value="InterPro"/>
</dbReference>
<dbReference type="GO" id="GO:0003677">
    <property type="term" value="F:DNA binding"/>
    <property type="evidence" value="ECO:0007669"/>
    <property type="project" value="UniProtKB-KW"/>
</dbReference>
<dbReference type="PROSITE" id="PS50966">
    <property type="entry name" value="ZF_SWIM"/>
    <property type="match status" value="1"/>
</dbReference>
<dbReference type="InterPro" id="IPR001207">
    <property type="entry name" value="Transposase_mutator"/>
</dbReference>
<keyword evidence="1" id="KW-0815">Transposition</keyword>
<dbReference type="EnsemblPlants" id="AET3Gv20532100.1">
    <property type="protein sequence ID" value="AET3Gv20532100.1"/>
    <property type="gene ID" value="AET3Gv20532100"/>
</dbReference>
<feature type="domain" description="SWIM-type" evidence="9">
    <location>
        <begin position="363"/>
        <end position="395"/>
    </location>
</feature>
<dbReference type="PANTHER" id="PTHR31973:SF195">
    <property type="entry name" value="MUDR FAMILY TRANSPOSASE"/>
    <property type="match status" value="1"/>
</dbReference>
<reference evidence="11" key="2">
    <citation type="journal article" date="2017" name="Nat. Plants">
        <title>The Aegilops tauschii genome reveals multiple impacts of transposons.</title>
        <authorList>
            <person name="Zhao G."/>
            <person name="Zou C."/>
            <person name="Li K."/>
            <person name="Wang K."/>
            <person name="Li T."/>
            <person name="Gao L."/>
            <person name="Zhang X."/>
            <person name="Wang H."/>
            <person name="Yang Z."/>
            <person name="Liu X."/>
            <person name="Jiang W."/>
            <person name="Mao L."/>
            <person name="Kong X."/>
            <person name="Jiao Y."/>
            <person name="Jia J."/>
        </authorList>
    </citation>
    <scope>NUCLEOTIDE SEQUENCE [LARGE SCALE GENOMIC DNA]</scope>
    <source>
        <strain evidence="11">cv. AL8/78</strain>
    </source>
</reference>
<evidence type="ECO:0000256" key="3">
    <source>
        <dbReference type="ARBA" id="ARBA00022771"/>
    </source>
</evidence>
<proteinExistence type="predicted"/>
<dbReference type="Proteomes" id="UP000015105">
    <property type="component" value="Chromosome 3D"/>
</dbReference>
<sequence>MADQAWVAEKAMGYIQTEPNIGASELRKKLQAEYKCTIGYHTVNKGKERAKNSLYGTWGKSFQSLLNFKAEIDKRSPGSIVEVDVKRERGEVHFRRFFMALKPCIDGFLAGCRPYVSVDSTFLTGKWNGQLAACTTLDGQNWMFPLAFGFFATETEDNWIWFMQQLHRAIGHLQTLAICTDACKGLENAVKIVFPQAEQRECFRHLMANFKKKFHGDVFGRMWPVAKAYRLETFNYHMAKIFEAEPAVSVYLCTYHNLKWMRCDFNTEIKCDYIHNNLAECFNSWIKGTKELPMDELADAIREKIMILVYRRRRIGEMLQGEILPAIIQQINNRTRQLDHLVVGRSTGESCEVKDTSKNNLRHVVKIGSRECTCLEWQHTGKPCEHALAFLIETADVNFHPYVHEYYSVSRFRAAYAGEIEPITDKSQWPHVNIDFEMVPPVLKSSVGRRRKQRIKSCLEEGGGGGSKRKKKDDNGKTNSQEGGEKEKEKEKKRFGSKNRCKECGILGHRKATCKQNEAKKR</sequence>
<evidence type="ECO:0000256" key="8">
    <source>
        <dbReference type="SAM" id="MobiDB-lite"/>
    </source>
</evidence>
<keyword evidence="4" id="KW-0862">Zinc</keyword>
<dbReference type="PROSITE" id="PS01007">
    <property type="entry name" value="TRANSPOSASE_MUTATOR"/>
    <property type="match status" value="1"/>
</dbReference>
<reference evidence="10" key="5">
    <citation type="journal article" date="2021" name="G3 (Bethesda)">
        <title>Aegilops tauschii genome assembly Aet v5.0 features greater sequence contiguity and improved annotation.</title>
        <authorList>
            <person name="Wang L."/>
            <person name="Zhu T."/>
            <person name="Rodriguez J.C."/>
            <person name="Deal K.R."/>
            <person name="Dubcovsky J."/>
            <person name="McGuire P.E."/>
            <person name="Lux T."/>
            <person name="Spannagl M."/>
            <person name="Mayer K.F.X."/>
            <person name="Baldrich P."/>
            <person name="Meyers B.C."/>
            <person name="Huo N."/>
            <person name="Gu Y.Q."/>
            <person name="Zhou H."/>
            <person name="Devos K.M."/>
            <person name="Bennetzen J.L."/>
            <person name="Unver T."/>
            <person name="Budak H."/>
            <person name="Gulick P.J."/>
            <person name="Galiba G."/>
            <person name="Kalapos B."/>
            <person name="Nelson D.R."/>
            <person name="Li P."/>
            <person name="You F.M."/>
            <person name="Luo M.C."/>
            <person name="Dvorak J."/>
        </authorList>
    </citation>
    <scope>NUCLEOTIDE SEQUENCE [LARGE SCALE GENOMIC DNA]</scope>
    <source>
        <strain evidence="10">cv. AL8/78</strain>
    </source>
</reference>
<protein>
    <recommendedName>
        <fullName evidence="9">SWIM-type domain-containing protein</fullName>
    </recommendedName>
</protein>
<evidence type="ECO:0000256" key="5">
    <source>
        <dbReference type="ARBA" id="ARBA00023125"/>
    </source>
</evidence>
<dbReference type="Pfam" id="PF04434">
    <property type="entry name" value="SWIM"/>
    <property type="match status" value="1"/>
</dbReference>
<feature type="compositionally biased region" description="Basic and acidic residues" evidence="8">
    <location>
        <begin position="483"/>
        <end position="494"/>
    </location>
</feature>
<dbReference type="InterPro" id="IPR006564">
    <property type="entry name" value="Znf_PMZ"/>
</dbReference>
<name>A0A453F0G3_AEGTS</name>
<reference evidence="11" key="1">
    <citation type="journal article" date="2014" name="Science">
        <title>Ancient hybridizations among the ancestral genomes of bread wheat.</title>
        <authorList>
            <consortium name="International Wheat Genome Sequencing Consortium,"/>
            <person name="Marcussen T."/>
            <person name="Sandve S.R."/>
            <person name="Heier L."/>
            <person name="Spannagl M."/>
            <person name="Pfeifer M."/>
            <person name="Jakobsen K.S."/>
            <person name="Wulff B.B."/>
            <person name="Steuernagel B."/>
            <person name="Mayer K.F."/>
            <person name="Olsen O.A."/>
        </authorList>
    </citation>
    <scope>NUCLEOTIDE SEQUENCE [LARGE SCALE GENOMIC DNA]</scope>
    <source>
        <strain evidence="11">cv. AL8/78</strain>
    </source>
</reference>
<feature type="region of interest" description="Disordered" evidence="8">
    <location>
        <begin position="445"/>
        <end position="497"/>
    </location>
</feature>
<dbReference type="STRING" id="200361.A0A453F0G3"/>
<dbReference type="GO" id="GO:0006313">
    <property type="term" value="P:DNA transposition"/>
    <property type="evidence" value="ECO:0007669"/>
    <property type="project" value="InterPro"/>
</dbReference>
<dbReference type="PANTHER" id="PTHR31973">
    <property type="entry name" value="POLYPROTEIN, PUTATIVE-RELATED"/>
    <property type="match status" value="1"/>
</dbReference>
<evidence type="ECO:0000256" key="7">
    <source>
        <dbReference type="PROSITE-ProRule" id="PRU00325"/>
    </source>
</evidence>
<reference evidence="10" key="4">
    <citation type="submission" date="2019-03" db="UniProtKB">
        <authorList>
            <consortium name="EnsemblPlants"/>
        </authorList>
    </citation>
    <scope>IDENTIFICATION</scope>
</reference>
<accession>A0A453F0G3</accession>
<dbReference type="Gramene" id="AET3Gv20532100.1">
    <property type="protein sequence ID" value="AET3Gv20532100.1"/>
    <property type="gene ID" value="AET3Gv20532100"/>
</dbReference>
<evidence type="ECO:0000259" key="9">
    <source>
        <dbReference type="PROSITE" id="PS50966"/>
    </source>
</evidence>
<organism evidence="10 11">
    <name type="scientific">Aegilops tauschii subsp. strangulata</name>
    <name type="common">Goatgrass</name>
    <dbReference type="NCBI Taxonomy" id="200361"/>
    <lineage>
        <taxon>Eukaryota</taxon>
        <taxon>Viridiplantae</taxon>
        <taxon>Streptophyta</taxon>
        <taxon>Embryophyta</taxon>
        <taxon>Tracheophyta</taxon>
        <taxon>Spermatophyta</taxon>
        <taxon>Magnoliopsida</taxon>
        <taxon>Liliopsida</taxon>
        <taxon>Poales</taxon>
        <taxon>Poaceae</taxon>
        <taxon>BOP clade</taxon>
        <taxon>Pooideae</taxon>
        <taxon>Triticodae</taxon>
        <taxon>Triticeae</taxon>
        <taxon>Triticinae</taxon>
        <taxon>Aegilops</taxon>
    </lineage>
</organism>
<dbReference type="Pfam" id="PF10551">
    <property type="entry name" value="MULE"/>
    <property type="match status" value="1"/>
</dbReference>
<dbReference type="InterPro" id="IPR018289">
    <property type="entry name" value="MULE_transposase_dom"/>
</dbReference>
<dbReference type="AlphaFoldDB" id="A0A453F0G3"/>
<reference evidence="10" key="3">
    <citation type="journal article" date="2017" name="Nature">
        <title>Genome sequence of the progenitor of the wheat D genome Aegilops tauschii.</title>
        <authorList>
            <person name="Luo M.C."/>
            <person name="Gu Y.Q."/>
            <person name="Puiu D."/>
            <person name="Wang H."/>
            <person name="Twardziok S.O."/>
            <person name="Deal K.R."/>
            <person name="Huo N."/>
            <person name="Zhu T."/>
            <person name="Wang L."/>
            <person name="Wang Y."/>
            <person name="McGuire P.E."/>
            <person name="Liu S."/>
            <person name="Long H."/>
            <person name="Ramasamy R.K."/>
            <person name="Rodriguez J.C."/>
            <person name="Van S.L."/>
            <person name="Yuan L."/>
            <person name="Wang Z."/>
            <person name="Xia Z."/>
            <person name="Xiao L."/>
            <person name="Anderson O.D."/>
            <person name="Ouyang S."/>
            <person name="Liang Y."/>
            <person name="Zimin A.V."/>
            <person name="Pertea G."/>
            <person name="Qi P."/>
            <person name="Bennetzen J.L."/>
            <person name="Dai X."/>
            <person name="Dawson M.W."/>
            <person name="Muller H.G."/>
            <person name="Kugler K."/>
            <person name="Rivarola-Duarte L."/>
            <person name="Spannagl M."/>
            <person name="Mayer K.F.X."/>
            <person name="Lu F.H."/>
            <person name="Bevan M.W."/>
            <person name="Leroy P."/>
            <person name="Li P."/>
            <person name="You F.M."/>
            <person name="Sun Q."/>
            <person name="Liu Z."/>
            <person name="Lyons E."/>
            <person name="Wicker T."/>
            <person name="Salzberg S.L."/>
            <person name="Devos K.M."/>
            <person name="Dvorak J."/>
        </authorList>
    </citation>
    <scope>NUCLEOTIDE SEQUENCE [LARGE SCALE GENOMIC DNA]</scope>
    <source>
        <strain evidence="10">cv. AL8/78</strain>
    </source>
</reference>
<evidence type="ECO:0000256" key="4">
    <source>
        <dbReference type="ARBA" id="ARBA00022833"/>
    </source>
</evidence>
<evidence type="ECO:0000256" key="6">
    <source>
        <dbReference type="ARBA" id="ARBA00023172"/>
    </source>
</evidence>
<dbReference type="InterPro" id="IPR007527">
    <property type="entry name" value="Znf_SWIM"/>
</dbReference>
<evidence type="ECO:0000256" key="1">
    <source>
        <dbReference type="ARBA" id="ARBA00022578"/>
    </source>
</evidence>
<keyword evidence="3 7" id="KW-0863">Zinc-finger</keyword>
<keyword evidence="5" id="KW-0238">DNA-binding</keyword>
<evidence type="ECO:0000256" key="2">
    <source>
        <dbReference type="ARBA" id="ARBA00022723"/>
    </source>
</evidence>
<dbReference type="SMART" id="SM00575">
    <property type="entry name" value="ZnF_PMZ"/>
    <property type="match status" value="1"/>
</dbReference>
<dbReference type="GO" id="GO:0008270">
    <property type="term" value="F:zinc ion binding"/>
    <property type="evidence" value="ECO:0007669"/>
    <property type="project" value="UniProtKB-KW"/>
</dbReference>
<keyword evidence="6" id="KW-0233">DNA recombination</keyword>